<dbReference type="Proteomes" id="UP000229401">
    <property type="component" value="Unassembled WGS sequence"/>
</dbReference>
<organism evidence="2 3">
    <name type="scientific">Candidatus Roizmanbacteria bacterium CG_4_10_14_0_8_um_filter_33_9</name>
    <dbReference type="NCBI Taxonomy" id="1974826"/>
    <lineage>
        <taxon>Bacteria</taxon>
        <taxon>Candidatus Roizmaniibacteriota</taxon>
    </lineage>
</organism>
<dbReference type="AlphaFoldDB" id="A0A2M7QGW8"/>
<feature type="domain" description="Glycosyltransferase 2-like" evidence="1">
    <location>
        <begin position="225"/>
        <end position="317"/>
    </location>
</feature>
<dbReference type="SUPFAM" id="SSF53335">
    <property type="entry name" value="S-adenosyl-L-methionine-dependent methyltransferases"/>
    <property type="match status" value="1"/>
</dbReference>
<dbReference type="InterPro" id="IPR029063">
    <property type="entry name" value="SAM-dependent_MTases_sf"/>
</dbReference>
<dbReference type="Gene3D" id="3.90.550.10">
    <property type="entry name" value="Spore Coat Polysaccharide Biosynthesis Protein SpsA, Chain A"/>
    <property type="match status" value="1"/>
</dbReference>
<comment type="caution">
    <text evidence="2">The sequence shown here is derived from an EMBL/GenBank/DDBJ whole genome shotgun (WGS) entry which is preliminary data.</text>
</comment>
<dbReference type="Pfam" id="PF00535">
    <property type="entry name" value="Glycos_transf_2"/>
    <property type="match status" value="1"/>
</dbReference>
<dbReference type="Gene3D" id="3.40.50.150">
    <property type="entry name" value="Vaccinia Virus protein VP39"/>
    <property type="match status" value="1"/>
</dbReference>
<dbReference type="EMBL" id="PFLI01000186">
    <property type="protein sequence ID" value="PIY71572.1"/>
    <property type="molecule type" value="Genomic_DNA"/>
</dbReference>
<evidence type="ECO:0000259" key="1">
    <source>
        <dbReference type="Pfam" id="PF00535"/>
    </source>
</evidence>
<dbReference type="Pfam" id="PF13489">
    <property type="entry name" value="Methyltransf_23"/>
    <property type="match status" value="1"/>
</dbReference>
<dbReference type="CDD" id="cd00761">
    <property type="entry name" value="Glyco_tranf_GTA_type"/>
    <property type="match status" value="1"/>
</dbReference>
<evidence type="ECO:0000313" key="2">
    <source>
        <dbReference type="EMBL" id="PIY71572.1"/>
    </source>
</evidence>
<reference evidence="3" key="1">
    <citation type="submission" date="2017-09" db="EMBL/GenBank/DDBJ databases">
        <title>Depth-based differentiation of microbial function through sediment-hosted aquifers and enrichment of novel symbionts in the deep terrestrial subsurface.</title>
        <authorList>
            <person name="Probst A.J."/>
            <person name="Ladd B."/>
            <person name="Jarett J.K."/>
            <person name="Geller-Mcgrath D.E."/>
            <person name="Sieber C.M.K."/>
            <person name="Emerson J.B."/>
            <person name="Anantharaman K."/>
            <person name="Thomas B.C."/>
            <person name="Malmstrom R."/>
            <person name="Stieglmeier M."/>
            <person name="Klingl A."/>
            <person name="Woyke T."/>
            <person name="Ryan C.M."/>
            <person name="Banfield J.F."/>
        </authorList>
    </citation>
    <scope>NUCLEOTIDE SEQUENCE [LARGE SCALE GENOMIC DNA]</scope>
</reference>
<dbReference type="SUPFAM" id="SSF53448">
    <property type="entry name" value="Nucleotide-diphospho-sugar transferases"/>
    <property type="match status" value="1"/>
</dbReference>
<dbReference type="InterPro" id="IPR001173">
    <property type="entry name" value="Glyco_trans_2-like"/>
</dbReference>
<accession>A0A2M7QGW8</accession>
<sequence>MHSTNPHYCIIPEYKPNLKPTYFHDEETNTVWQPDVYELAYTLAKRSGAKYIIDIGSGNGEKLIKLSKDFHIICIDHGANLEILKKNIPKAQYIDINLENEKPVLDDAILLISVVICSDVIEHLIKPDILLYYLSKISYKSHYLLLSTPDRNKLYPTSVGPPINSSHVREWTLEELEALIKEEGFNQYMIGHTVSNNFNNNKNTILLLSGRHISTNIKKDLTITAIVTVYNEEDIVDYTIRSLLDQDIRVHAIDNWSTDNSLKILKKIKQDYKDKMEISQYPAHKASKTYDWYELLRYVELIASKSNSDWILHHDADEIRESPWTNTSLKKGIEIVDILGYNAINFTVLNFYPVKDGFSSHNNPERYFAYFNFGSHTSDAQQIKAWKNPQSQNIGLAENGGHNIHLNNKRVFPLNFLLKHYSWRSAKQIEKKLLIDRLGRINTKERKRGWHSHYNLVSYLYIKESFPFNKNVLTPFNSTIEFYREYIVERLSGSGQTINPFIQPYINKIASLENQLQTIYSARFFKLWQFLNSFKKLLYNKDNS</sequence>
<name>A0A2M7QGW8_9BACT</name>
<evidence type="ECO:0000313" key="3">
    <source>
        <dbReference type="Proteomes" id="UP000229401"/>
    </source>
</evidence>
<dbReference type="InterPro" id="IPR029044">
    <property type="entry name" value="Nucleotide-diphossugar_trans"/>
</dbReference>
<protein>
    <recommendedName>
        <fullName evidence="1">Glycosyltransferase 2-like domain-containing protein</fullName>
    </recommendedName>
</protein>
<proteinExistence type="predicted"/>
<gene>
    <name evidence="2" type="ORF">COY87_05475</name>
</gene>